<name>A0A2H0NEL3_9BACT</name>
<feature type="transmembrane region" description="Helical" evidence="1">
    <location>
        <begin position="51"/>
        <end position="70"/>
    </location>
</feature>
<gene>
    <name evidence="2" type="ORF">COV55_00295</name>
</gene>
<evidence type="ECO:0000313" key="2">
    <source>
        <dbReference type="EMBL" id="PIR07328.1"/>
    </source>
</evidence>
<keyword evidence="1" id="KW-0812">Transmembrane</keyword>
<accession>A0A2H0NEL3</accession>
<comment type="caution">
    <text evidence="2">The sequence shown here is derived from an EMBL/GenBank/DDBJ whole genome shotgun (WGS) entry which is preliminary data.</text>
</comment>
<reference evidence="2 3" key="1">
    <citation type="submission" date="2017-09" db="EMBL/GenBank/DDBJ databases">
        <title>Depth-based differentiation of microbial function through sediment-hosted aquifers and enrichment of novel symbionts in the deep terrestrial subsurface.</title>
        <authorList>
            <person name="Probst A.J."/>
            <person name="Ladd B."/>
            <person name="Jarett J.K."/>
            <person name="Geller-Mcgrath D.E."/>
            <person name="Sieber C.M."/>
            <person name="Emerson J.B."/>
            <person name="Anantharaman K."/>
            <person name="Thomas B.C."/>
            <person name="Malmstrom R."/>
            <person name="Stieglmeier M."/>
            <person name="Klingl A."/>
            <person name="Woyke T."/>
            <person name="Ryan C.M."/>
            <person name="Banfield J.F."/>
        </authorList>
    </citation>
    <scope>NUCLEOTIDE SEQUENCE [LARGE SCALE GENOMIC DNA]</scope>
    <source>
        <strain evidence="2">CG11_big_fil_rev_8_21_14_0_20_36_20</strain>
    </source>
</reference>
<organism evidence="2 3">
    <name type="scientific">Candidatus Komeilibacteria bacterium CG11_big_fil_rev_8_21_14_0_20_36_20</name>
    <dbReference type="NCBI Taxonomy" id="1974477"/>
    <lineage>
        <taxon>Bacteria</taxon>
        <taxon>Candidatus Komeiliibacteriota</taxon>
    </lineage>
</organism>
<keyword evidence="1" id="KW-1133">Transmembrane helix</keyword>
<sequence>MAGPRFAVVNFKIMEEEQKKSCADKQTCYCGALAAILIIVFIWTAPSWANIVNTVLAALIVLGSLFGCCCHKKKKC</sequence>
<dbReference type="AlphaFoldDB" id="A0A2H0NEL3"/>
<evidence type="ECO:0000313" key="3">
    <source>
        <dbReference type="Proteomes" id="UP000230564"/>
    </source>
</evidence>
<keyword evidence="1" id="KW-0472">Membrane</keyword>
<evidence type="ECO:0000256" key="1">
    <source>
        <dbReference type="SAM" id="Phobius"/>
    </source>
</evidence>
<feature type="transmembrane region" description="Helical" evidence="1">
    <location>
        <begin position="27"/>
        <end position="45"/>
    </location>
</feature>
<dbReference type="Proteomes" id="UP000230564">
    <property type="component" value="Unassembled WGS sequence"/>
</dbReference>
<protein>
    <submittedName>
        <fullName evidence="2">Uncharacterized protein</fullName>
    </submittedName>
</protein>
<proteinExistence type="predicted"/>
<dbReference type="EMBL" id="PCWQ01000004">
    <property type="protein sequence ID" value="PIR07328.1"/>
    <property type="molecule type" value="Genomic_DNA"/>
</dbReference>